<accession>W8EY44</accession>
<dbReference type="InterPro" id="IPR000866">
    <property type="entry name" value="AhpC/TSA"/>
</dbReference>
<dbReference type="PANTHER" id="PTHR42852:SF6">
    <property type="entry name" value="THIOL:DISULFIDE INTERCHANGE PROTEIN DSBE"/>
    <property type="match status" value="1"/>
</dbReference>
<dbReference type="EMBL" id="CP007145">
    <property type="protein sequence ID" value="AHJ96697.1"/>
    <property type="molecule type" value="Genomic_DNA"/>
</dbReference>
<dbReference type="Proteomes" id="UP000019423">
    <property type="component" value="Chromosome"/>
</dbReference>
<dbReference type="GO" id="GO:0017004">
    <property type="term" value="P:cytochrome complex assembly"/>
    <property type="evidence" value="ECO:0007669"/>
    <property type="project" value="UniProtKB-KW"/>
</dbReference>
<dbReference type="STRING" id="1227739.Hsw_1102"/>
<dbReference type="PROSITE" id="PS51352">
    <property type="entry name" value="THIOREDOXIN_2"/>
    <property type="match status" value="1"/>
</dbReference>
<organism evidence="6 7">
    <name type="scientific">Hymenobacter swuensis DY53</name>
    <dbReference type="NCBI Taxonomy" id="1227739"/>
    <lineage>
        <taxon>Bacteria</taxon>
        <taxon>Pseudomonadati</taxon>
        <taxon>Bacteroidota</taxon>
        <taxon>Cytophagia</taxon>
        <taxon>Cytophagales</taxon>
        <taxon>Hymenobacteraceae</taxon>
        <taxon>Hymenobacter</taxon>
    </lineage>
</organism>
<dbReference type="InterPro" id="IPR025380">
    <property type="entry name" value="DUF4369"/>
</dbReference>
<evidence type="ECO:0000256" key="2">
    <source>
        <dbReference type="ARBA" id="ARBA00022748"/>
    </source>
</evidence>
<name>W8EY44_9BACT</name>
<reference evidence="6 7" key="1">
    <citation type="submission" date="2014-01" db="EMBL/GenBank/DDBJ databases">
        <title>Complete genome sequence of ionizing-radiation resistance bacterium Hymenobacter swuensis DY53.</title>
        <authorList>
            <person name="Jung J.-H."/>
            <person name="Jeong S.-W."/>
            <person name="Joe M.-H."/>
            <person name="Cho y.-j."/>
            <person name="Kim M.-K."/>
            <person name="Lim S.-Y."/>
        </authorList>
    </citation>
    <scope>NUCLEOTIDE SEQUENCE [LARGE SCALE GENOMIC DNA]</scope>
    <source>
        <strain evidence="6 7">DY53</strain>
    </source>
</reference>
<dbReference type="PATRIC" id="fig|1227739.3.peg.1345"/>
<evidence type="ECO:0000256" key="4">
    <source>
        <dbReference type="ARBA" id="ARBA00023284"/>
    </source>
</evidence>
<comment type="subcellular location">
    <subcellularLocation>
        <location evidence="1">Cell envelope</location>
    </subcellularLocation>
</comment>
<keyword evidence="2" id="KW-0201">Cytochrome c-type biogenesis</keyword>
<dbReference type="Gene3D" id="3.40.30.10">
    <property type="entry name" value="Glutaredoxin"/>
    <property type="match status" value="1"/>
</dbReference>
<dbReference type="HOGENOM" id="CLU_042529_1_0_10"/>
<protein>
    <recommendedName>
        <fullName evidence="5">Thioredoxin domain-containing protein</fullName>
    </recommendedName>
</protein>
<dbReference type="InterPro" id="IPR013766">
    <property type="entry name" value="Thioredoxin_domain"/>
</dbReference>
<dbReference type="InterPro" id="IPR050553">
    <property type="entry name" value="Thioredoxin_ResA/DsbE_sf"/>
</dbReference>
<dbReference type="InterPro" id="IPR017937">
    <property type="entry name" value="Thioredoxin_CS"/>
</dbReference>
<gene>
    <name evidence="6" type="ORF">Hsw_1102</name>
</gene>
<dbReference type="RefSeq" id="WP_081768289.1">
    <property type="nucleotide sequence ID" value="NZ_CP007145.1"/>
</dbReference>
<keyword evidence="7" id="KW-1185">Reference proteome</keyword>
<dbReference type="OrthoDB" id="9815205at2"/>
<dbReference type="CDD" id="cd02966">
    <property type="entry name" value="TlpA_like_family"/>
    <property type="match status" value="1"/>
</dbReference>
<dbReference type="PANTHER" id="PTHR42852">
    <property type="entry name" value="THIOL:DISULFIDE INTERCHANGE PROTEIN DSBE"/>
    <property type="match status" value="1"/>
</dbReference>
<dbReference type="KEGG" id="hsw:Hsw_1102"/>
<evidence type="ECO:0000256" key="1">
    <source>
        <dbReference type="ARBA" id="ARBA00004196"/>
    </source>
</evidence>
<evidence type="ECO:0000313" key="7">
    <source>
        <dbReference type="Proteomes" id="UP000019423"/>
    </source>
</evidence>
<evidence type="ECO:0000256" key="3">
    <source>
        <dbReference type="ARBA" id="ARBA00023157"/>
    </source>
</evidence>
<dbReference type="eggNOG" id="COG0526">
    <property type="taxonomic scope" value="Bacteria"/>
</dbReference>
<dbReference type="Pfam" id="PF14289">
    <property type="entry name" value="DUF4369"/>
    <property type="match status" value="1"/>
</dbReference>
<dbReference type="PROSITE" id="PS00194">
    <property type="entry name" value="THIOREDOXIN_1"/>
    <property type="match status" value="1"/>
</dbReference>
<dbReference type="SUPFAM" id="SSF52833">
    <property type="entry name" value="Thioredoxin-like"/>
    <property type="match status" value="1"/>
</dbReference>
<dbReference type="GO" id="GO:0030313">
    <property type="term" value="C:cell envelope"/>
    <property type="evidence" value="ECO:0007669"/>
    <property type="project" value="UniProtKB-SubCell"/>
</dbReference>
<dbReference type="AlphaFoldDB" id="W8EY44"/>
<keyword evidence="4" id="KW-0676">Redox-active center</keyword>
<dbReference type="PROSITE" id="PS51257">
    <property type="entry name" value="PROKAR_LIPOPROTEIN"/>
    <property type="match status" value="1"/>
</dbReference>
<evidence type="ECO:0000259" key="5">
    <source>
        <dbReference type="PROSITE" id="PS51352"/>
    </source>
</evidence>
<keyword evidence="3" id="KW-1015">Disulfide bond</keyword>
<feature type="domain" description="Thioredoxin" evidence="5">
    <location>
        <begin position="272"/>
        <end position="407"/>
    </location>
</feature>
<evidence type="ECO:0000313" key="6">
    <source>
        <dbReference type="EMBL" id="AHJ96697.1"/>
    </source>
</evidence>
<proteinExistence type="predicted"/>
<dbReference type="InterPro" id="IPR036249">
    <property type="entry name" value="Thioredoxin-like_sf"/>
</dbReference>
<dbReference type="Pfam" id="PF00578">
    <property type="entry name" value="AhpC-TSA"/>
    <property type="match status" value="1"/>
</dbReference>
<sequence length="407" mass="46759">MRKYGIDRLLLLVVLLCGCQREQRQPKEYDYYILADVEGCAECQVRLAFNDFTTIKILDSTVYKNGRFALQGKITQPGFYYVWYNSRTDKTVSGAVQVYLPADSIHIEAAKNNVRNKFYRRPDMGSYLKNTVVFSDAPQQKELEQYLLMQDSLWHQFFTDKALVTAKFTQTFGSGNQALTEQWADSVRNFDYRVAGYWSSAADLFIQQHPASEVSLYALLENRNDRAAVERFRRYYQAMPAPVQASFYGRILDKQLARSESRNQNNQRFMGSYVGSLAGKSPVGEALNAGQLFKRNKLTLVTFWASWCGPCRMEMPKYRRLYQQYNRQGFGMIGVSLDTNHNNWLKAIAQDSLQMPHVSELKGINGEDIRRFEITGIPANLLVDDTGKIVAVDISFPKLQKQLQQAF</sequence>